<evidence type="ECO:0000256" key="5">
    <source>
        <dbReference type="ARBA" id="ARBA00022729"/>
    </source>
</evidence>
<name>A0A9P5RRB7_9FUNG</name>
<keyword evidence="4 9" id="KW-0479">Metal-binding</keyword>
<keyword evidence="13" id="KW-1185">Reference proteome</keyword>
<dbReference type="EMBL" id="JAAAUQ010001035">
    <property type="protein sequence ID" value="KAF9143965.1"/>
    <property type="molecule type" value="Genomic_DNA"/>
</dbReference>
<dbReference type="PANTHER" id="PTHR12147:SF56">
    <property type="entry name" value="AMINOPEPTIDASE YDR415C-RELATED"/>
    <property type="match status" value="1"/>
</dbReference>
<dbReference type="Proteomes" id="UP000748756">
    <property type="component" value="Unassembled WGS sequence"/>
</dbReference>
<reference evidence="12" key="1">
    <citation type="journal article" date="2020" name="Fungal Divers.">
        <title>Resolving the Mortierellaceae phylogeny through synthesis of multi-gene phylogenetics and phylogenomics.</title>
        <authorList>
            <person name="Vandepol N."/>
            <person name="Liber J."/>
            <person name="Desiro A."/>
            <person name="Na H."/>
            <person name="Kennedy M."/>
            <person name="Barry K."/>
            <person name="Grigoriev I.V."/>
            <person name="Miller A.N."/>
            <person name="O'Donnell K."/>
            <person name="Stajich J.E."/>
            <person name="Bonito G."/>
        </authorList>
    </citation>
    <scope>NUCLEOTIDE SEQUENCE</scope>
    <source>
        <strain evidence="12">NRRL 6426</strain>
    </source>
</reference>
<proteinExistence type="inferred from homology"/>
<dbReference type="CDD" id="cd03879">
    <property type="entry name" value="M28_AAP"/>
    <property type="match status" value="1"/>
</dbReference>
<feature type="region of interest" description="Disordered" evidence="10">
    <location>
        <begin position="396"/>
        <end position="420"/>
    </location>
</feature>
<sequence>MVKAQTLAFLSLASTALAAPAWWEQWTLNKVKDTVLSHVNHLSNNIKDDSTLRLVQTAEDKAPVWMTEDQRMELFRKNIGYMDITDHQDFEPTLRSLTHLPLPKKAVQQSKFTRYVKSLSTANMEGALKEFTSFHNRYYRSKTGQQSAQWLYKQISDLIEEASADSDVSIRKFQHKWDQFSIIVRFEGTDETLSNQPAIIGAHQDSVNGWNPLWGRSPGADDDGSGTVTTLEVFRSLVGTGFHPTRPVEFHWYSAEEAGLLGSQDVAENYEKKGVEAIAMIQNDMTGYVGTRFAESFGIITDYVDPELTELIKVYAREYGDISVRETKCGYACSDHASWNKYGYRSAIATEGDFSDISPWIHGSDDDVTHVDFEHMRQFAKLSLGFAIELGHFSGKEQEKPQRGGSRWATTSERGVEPCH</sequence>
<dbReference type="OrthoDB" id="2214at2759"/>
<organism evidence="12 13">
    <name type="scientific">Linnemannia schmuckeri</name>
    <dbReference type="NCBI Taxonomy" id="64567"/>
    <lineage>
        <taxon>Eukaryota</taxon>
        <taxon>Fungi</taxon>
        <taxon>Fungi incertae sedis</taxon>
        <taxon>Mucoromycota</taxon>
        <taxon>Mortierellomycotina</taxon>
        <taxon>Mortierellomycetes</taxon>
        <taxon>Mortierellales</taxon>
        <taxon>Mortierellaceae</taxon>
        <taxon>Linnemannia</taxon>
    </lineage>
</organism>
<dbReference type="InterPro" id="IPR007484">
    <property type="entry name" value="Peptidase_M28"/>
</dbReference>
<evidence type="ECO:0000256" key="1">
    <source>
        <dbReference type="ARBA" id="ARBA00001947"/>
    </source>
</evidence>
<keyword evidence="7 9" id="KW-0862">Zinc</keyword>
<dbReference type="InterPro" id="IPR045175">
    <property type="entry name" value="M28_fam"/>
</dbReference>
<keyword evidence="6 9" id="KW-0378">Hydrolase</keyword>
<dbReference type="Pfam" id="PF04389">
    <property type="entry name" value="Peptidase_M28"/>
    <property type="match status" value="1"/>
</dbReference>
<evidence type="ECO:0000256" key="6">
    <source>
        <dbReference type="ARBA" id="ARBA00022801"/>
    </source>
</evidence>
<evidence type="ECO:0000256" key="3">
    <source>
        <dbReference type="ARBA" id="ARBA00022670"/>
    </source>
</evidence>
<dbReference type="GO" id="GO:0006508">
    <property type="term" value="P:proteolysis"/>
    <property type="evidence" value="ECO:0007669"/>
    <property type="project" value="UniProtKB-KW"/>
</dbReference>
<evidence type="ECO:0000256" key="8">
    <source>
        <dbReference type="ARBA" id="ARBA00043962"/>
    </source>
</evidence>
<dbReference type="PANTHER" id="PTHR12147">
    <property type="entry name" value="METALLOPEPTIDASE M28 FAMILY MEMBER"/>
    <property type="match status" value="1"/>
</dbReference>
<keyword evidence="3 9" id="KW-0645">Protease</keyword>
<gene>
    <name evidence="12" type="primary">LAP1_1</name>
    <name evidence="12" type="ORF">BG015_000245</name>
</gene>
<dbReference type="GO" id="GO:0008235">
    <property type="term" value="F:metalloexopeptidase activity"/>
    <property type="evidence" value="ECO:0007669"/>
    <property type="project" value="InterPro"/>
</dbReference>
<dbReference type="FunFam" id="3.40.630.10:FF:000042">
    <property type="entry name" value="Peptide hydrolase"/>
    <property type="match status" value="1"/>
</dbReference>
<feature type="chain" id="PRO_5040533603" description="Peptide hydrolase" evidence="9">
    <location>
        <begin position="19"/>
        <end position="420"/>
    </location>
</feature>
<evidence type="ECO:0000313" key="13">
    <source>
        <dbReference type="Proteomes" id="UP000748756"/>
    </source>
</evidence>
<dbReference type="AlphaFoldDB" id="A0A9P5RRB7"/>
<dbReference type="Gene3D" id="3.40.630.10">
    <property type="entry name" value="Zn peptidases"/>
    <property type="match status" value="1"/>
</dbReference>
<dbReference type="EC" id="3.4.-.-" evidence="9"/>
<comment type="similarity">
    <text evidence="8">Belongs to the peptidase M28 family. M28E subfamily.</text>
</comment>
<evidence type="ECO:0000256" key="7">
    <source>
        <dbReference type="ARBA" id="ARBA00022833"/>
    </source>
</evidence>
<dbReference type="GO" id="GO:0046872">
    <property type="term" value="F:metal ion binding"/>
    <property type="evidence" value="ECO:0007669"/>
    <property type="project" value="UniProtKB-KW"/>
</dbReference>
<dbReference type="GO" id="GO:0004177">
    <property type="term" value="F:aminopeptidase activity"/>
    <property type="evidence" value="ECO:0007669"/>
    <property type="project" value="UniProtKB-KW"/>
</dbReference>
<feature type="signal peptide" evidence="9">
    <location>
        <begin position="1"/>
        <end position="18"/>
    </location>
</feature>
<keyword evidence="5 9" id="KW-0732">Signal</keyword>
<comment type="caution">
    <text evidence="12">The sequence shown here is derived from an EMBL/GenBank/DDBJ whole genome shotgun (WGS) entry which is preliminary data.</text>
</comment>
<comment type="cofactor">
    <cofactor evidence="1">
        <name>Zn(2+)</name>
        <dbReference type="ChEBI" id="CHEBI:29105"/>
    </cofactor>
</comment>
<keyword evidence="2 12" id="KW-0031">Aminopeptidase</keyword>
<evidence type="ECO:0000256" key="4">
    <source>
        <dbReference type="ARBA" id="ARBA00022723"/>
    </source>
</evidence>
<evidence type="ECO:0000256" key="9">
    <source>
        <dbReference type="RuleBase" id="RU361240"/>
    </source>
</evidence>
<evidence type="ECO:0000256" key="10">
    <source>
        <dbReference type="SAM" id="MobiDB-lite"/>
    </source>
</evidence>
<evidence type="ECO:0000256" key="2">
    <source>
        <dbReference type="ARBA" id="ARBA00022438"/>
    </source>
</evidence>
<dbReference type="InterPro" id="IPR018247">
    <property type="entry name" value="EF_Hand_1_Ca_BS"/>
</dbReference>
<evidence type="ECO:0000259" key="11">
    <source>
        <dbReference type="Pfam" id="PF04389"/>
    </source>
</evidence>
<evidence type="ECO:0000313" key="12">
    <source>
        <dbReference type="EMBL" id="KAF9143965.1"/>
    </source>
</evidence>
<feature type="domain" description="Peptidase M28" evidence="11">
    <location>
        <begin position="182"/>
        <end position="385"/>
    </location>
</feature>
<dbReference type="SUPFAM" id="SSF53187">
    <property type="entry name" value="Zn-dependent exopeptidases"/>
    <property type="match status" value="1"/>
</dbReference>
<protein>
    <recommendedName>
        <fullName evidence="9">Peptide hydrolase</fullName>
        <ecNumber evidence="9">3.4.-.-</ecNumber>
    </recommendedName>
</protein>
<accession>A0A9P5RRB7</accession>
<dbReference type="PROSITE" id="PS00018">
    <property type="entry name" value="EF_HAND_1"/>
    <property type="match status" value="1"/>
</dbReference>